<dbReference type="RefSeq" id="WP_073597127.1">
    <property type="nucleotide sequence ID" value="NZ_MRCE01000056.1"/>
</dbReference>
<evidence type="ECO:0000313" key="2">
    <source>
        <dbReference type="EMBL" id="OKH31002.1"/>
    </source>
</evidence>
<evidence type="ECO:0000313" key="3">
    <source>
        <dbReference type="Proteomes" id="UP000185860"/>
    </source>
</evidence>
<feature type="transmembrane region" description="Helical" evidence="1">
    <location>
        <begin position="12"/>
        <end position="30"/>
    </location>
</feature>
<sequence length="128" mass="14261">MSKLEKNWLEWLIFAVSLLLVLSTLGYLIYDATLSSETPPNIEVQLGETQPQGQNFLLPVIAINKGEQTAETVQIEVVLEKGGKEEESAELSIQFLPRGAKRSGWVTFETDPRTVDNIKSRAVGFEKP</sequence>
<organism evidence="2 3">
    <name type="scientific">[Phormidium ambiguum] IAM M-71</name>
    <dbReference type="NCBI Taxonomy" id="454136"/>
    <lineage>
        <taxon>Bacteria</taxon>
        <taxon>Bacillati</taxon>
        <taxon>Cyanobacteriota</taxon>
        <taxon>Cyanophyceae</taxon>
        <taxon>Oscillatoriophycideae</taxon>
        <taxon>Aerosakkonematales</taxon>
        <taxon>Aerosakkonemataceae</taxon>
        <taxon>Floridanema</taxon>
    </lineage>
</organism>
<protein>
    <recommendedName>
        <fullName evidence="4">TIGR02588 family protein</fullName>
    </recommendedName>
</protein>
<dbReference type="EMBL" id="MRCE01000056">
    <property type="protein sequence ID" value="OKH31002.1"/>
    <property type="molecule type" value="Genomic_DNA"/>
</dbReference>
<evidence type="ECO:0008006" key="4">
    <source>
        <dbReference type="Google" id="ProtNLM"/>
    </source>
</evidence>
<name>A0A1U7I4A0_9CYAN</name>
<comment type="caution">
    <text evidence="2">The sequence shown here is derived from an EMBL/GenBank/DDBJ whole genome shotgun (WGS) entry which is preliminary data.</text>
</comment>
<reference evidence="2 3" key="1">
    <citation type="submission" date="2016-11" db="EMBL/GenBank/DDBJ databases">
        <title>Draft Genome Sequences of Nine Cyanobacterial Strains from Diverse Habitats.</title>
        <authorList>
            <person name="Zhu T."/>
            <person name="Hou S."/>
            <person name="Lu X."/>
            <person name="Hess W.R."/>
        </authorList>
    </citation>
    <scope>NUCLEOTIDE SEQUENCE [LARGE SCALE GENOMIC DNA]</scope>
    <source>
        <strain evidence="2 3">IAM M-71</strain>
    </source>
</reference>
<proteinExistence type="predicted"/>
<dbReference type="STRING" id="454136.NIES2119_29860"/>
<evidence type="ECO:0000256" key="1">
    <source>
        <dbReference type="SAM" id="Phobius"/>
    </source>
</evidence>
<dbReference type="AlphaFoldDB" id="A0A1U7I4A0"/>
<keyword evidence="1" id="KW-1133">Transmembrane helix</keyword>
<dbReference type="Proteomes" id="UP000185860">
    <property type="component" value="Unassembled WGS sequence"/>
</dbReference>
<dbReference type="OrthoDB" id="424854at2"/>
<keyword evidence="1" id="KW-0472">Membrane</keyword>
<accession>A0A1U7I4A0</accession>
<gene>
    <name evidence="2" type="ORF">NIES2119_29860</name>
</gene>
<keyword evidence="1" id="KW-0812">Transmembrane</keyword>